<evidence type="ECO:0000313" key="2">
    <source>
        <dbReference type="EMBL" id="TNM70725.1"/>
    </source>
</evidence>
<comment type="caution">
    <text evidence="2">The sequence shown here is derived from an EMBL/GenBank/DDBJ whole genome shotgun (WGS) entry which is preliminary data.</text>
</comment>
<proteinExistence type="predicted"/>
<dbReference type="AlphaFoldDB" id="A0A5C4Y4J1"/>
<organism evidence="2 3">
    <name type="scientific">Deinococcus radiopugnans ATCC 19172</name>
    <dbReference type="NCBI Taxonomy" id="585398"/>
    <lineage>
        <taxon>Bacteria</taxon>
        <taxon>Thermotogati</taxon>
        <taxon>Deinococcota</taxon>
        <taxon>Deinococci</taxon>
        <taxon>Deinococcales</taxon>
        <taxon>Deinococcaceae</taxon>
        <taxon>Deinococcus</taxon>
    </lineage>
</organism>
<evidence type="ECO:0000313" key="3">
    <source>
        <dbReference type="Proteomes" id="UP000313988"/>
    </source>
</evidence>
<protein>
    <submittedName>
        <fullName evidence="2">Uncharacterized protein</fullName>
    </submittedName>
</protein>
<accession>A0A5C4Y4J1</accession>
<gene>
    <name evidence="2" type="ORF">FHR04_12235</name>
</gene>
<sequence>MAARGRLGGQATAQRHGAVHMDAMGRDGFRVTVERSHSGDSKAYMVAIRERQQQGKTDPRLGCQVYWPQGLAIH</sequence>
<dbReference type="Proteomes" id="UP000313988">
    <property type="component" value="Unassembled WGS sequence"/>
</dbReference>
<dbReference type="OrthoDB" id="73649at2"/>
<dbReference type="EMBL" id="VDMO01000012">
    <property type="protein sequence ID" value="TNM70725.1"/>
    <property type="molecule type" value="Genomic_DNA"/>
</dbReference>
<name>A0A5C4Y4J1_9DEIO</name>
<feature type="region of interest" description="Disordered" evidence="1">
    <location>
        <begin position="1"/>
        <end position="22"/>
    </location>
</feature>
<evidence type="ECO:0000256" key="1">
    <source>
        <dbReference type="SAM" id="MobiDB-lite"/>
    </source>
</evidence>
<reference evidence="2 3" key="1">
    <citation type="submission" date="2019-06" db="EMBL/GenBank/DDBJ databases">
        <title>Genome sequence of Deinococcus radiopugnans ATCC 19172.</title>
        <authorList>
            <person name="Maclea K.S."/>
            <person name="Maynard C.R."/>
        </authorList>
    </citation>
    <scope>NUCLEOTIDE SEQUENCE [LARGE SCALE GENOMIC DNA]</scope>
    <source>
        <strain evidence="2 3">ATCC 19172</strain>
    </source>
</reference>